<reference evidence="1" key="1">
    <citation type="submission" date="2022-10" db="EMBL/GenBank/DDBJ databases">
        <title>Genome Sequence of Xylaria curta.</title>
        <authorList>
            <person name="Buettner E."/>
        </authorList>
    </citation>
    <scope>NUCLEOTIDE SEQUENCE</scope>
    <source>
        <strain evidence="1">Babe10</strain>
    </source>
</reference>
<proteinExistence type="predicted"/>
<name>A0ACC1PMV8_9PEZI</name>
<sequence>MPQSTNPSGASNEVIVPTTVSYDETNGAKSTSTPTVQETTSARQNAWLWQGGPPSWTPGAGPWSGPWGGSPTTVITVTTTVGYTQPSSTTTVFQPSSSGPAAPETRKDGVNISAPVVAGIGAGAGIGLLGIGVLVAYLFTRRSNRRRRQSSSRQASSNVGSTSDPHLAAISFFGIKRIASRAYGNTGTSRDVR</sequence>
<evidence type="ECO:0000313" key="1">
    <source>
        <dbReference type="EMBL" id="KAJ2995527.1"/>
    </source>
</evidence>
<dbReference type="Proteomes" id="UP001143856">
    <property type="component" value="Unassembled WGS sequence"/>
</dbReference>
<gene>
    <name evidence="1" type="ORF">NUW58_g1245</name>
</gene>
<accession>A0ACC1PMV8</accession>
<protein>
    <submittedName>
        <fullName evidence="1">Uncharacterized protein</fullName>
    </submittedName>
</protein>
<dbReference type="EMBL" id="JAPDGR010000130">
    <property type="protein sequence ID" value="KAJ2995527.1"/>
    <property type="molecule type" value="Genomic_DNA"/>
</dbReference>
<keyword evidence="2" id="KW-1185">Reference proteome</keyword>
<organism evidence="1 2">
    <name type="scientific">Xylaria curta</name>
    <dbReference type="NCBI Taxonomy" id="42375"/>
    <lineage>
        <taxon>Eukaryota</taxon>
        <taxon>Fungi</taxon>
        <taxon>Dikarya</taxon>
        <taxon>Ascomycota</taxon>
        <taxon>Pezizomycotina</taxon>
        <taxon>Sordariomycetes</taxon>
        <taxon>Xylariomycetidae</taxon>
        <taxon>Xylariales</taxon>
        <taxon>Xylariaceae</taxon>
        <taxon>Xylaria</taxon>
    </lineage>
</organism>
<comment type="caution">
    <text evidence="1">The sequence shown here is derived from an EMBL/GenBank/DDBJ whole genome shotgun (WGS) entry which is preliminary data.</text>
</comment>
<evidence type="ECO:0000313" key="2">
    <source>
        <dbReference type="Proteomes" id="UP001143856"/>
    </source>
</evidence>